<dbReference type="Proteomes" id="UP000001556">
    <property type="component" value="Chromosome"/>
</dbReference>
<dbReference type="AlphaFoldDB" id="A4J5A9"/>
<dbReference type="eggNOG" id="COG1196">
    <property type="taxonomic scope" value="Bacteria"/>
</dbReference>
<protein>
    <recommendedName>
        <fullName evidence="2">Rad50/SbcC-type AAA domain-containing protein</fullName>
    </recommendedName>
</protein>
<dbReference type="InterPro" id="IPR027417">
    <property type="entry name" value="P-loop_NTPase"/>
</dbReference>
<feature type="domain" description="Rad50/SbcC-type AAA" evidence="2">
    <location>
        <begin position="17"/>
        <end position="368"/>
    </location>
</feature>
<dbReference type="Pfam" id="PF13476">
    <property type="entry name" value="AAA_23"/>
    <property type="match status" value="1"/>
</dbReference>
<evidence type="ECO:0000259" key="2">
    <source>
        <dbReference type="Pfam" id="PF13476"/>
    </source>
</evidence>
<dbReference type="PANTHER" id="PTHR32182:SF22">
    <property type="entry name" value="ATP-DEPENDENT ENDONUCLEASE, OLD FAMILY-RELATED"/>
    <property type="match status" value="1"/>
</dbReference>
<dbReference type="PANTHER" id="PTHR32182">
    <property type="entry name" value="DNA REPLICATION AND REPAIR PROTEIN RECF"/>
    <property type="match status" value="1"/>
</dbReference>
<name>A4J5A9_DESRM</name>
<dbReference type="GO" id="GO:0006302">
    <property type="term" value="P:double-strand break repair"/>
    <property type="evidence" value="ECO:0007669"/>
    <property type="project" value="InterPro"/>
</dbReference>
<keyword evidence="4" id="KW-1185">Reference proteome</keyword>
<feature type="coiled-coil region" evidence="1">
    <location>
        <begin position="335"/>
        <end position="376"/>
    </location>
</feature>
<dbReference type="RefSeq" id="WP_011878076.1">
    <property type="nucleotide sequence ID" value="NC_009253.1"/>
</dbReference>
<reference evidence="3 4" key="1">
    <citation type="submission" date="2007-03" db="EMBL/GenBank/DDBJ databases">
        <title>Complete sequence of Desulfotomaculum reducens MI-1.</title>
        <authorList>
            <consortium name="US DOE Joint Genome Institute"/>
            <person name="Copeland A."/>
            <person name="Lucas S."/>
            <person name="Lapidus A."/>
            <person name="Barry K."/>
            <person name="Detter J.C."/>
            <person name="Glavina del Rio T."/>
            <person name="Hammon N."/>
            <person name="Israni S."/>
            <person name="Dalin E."/>
            <person name="Tice H."/>
            <person name="Pitluck S."/>
            <person name="Sims D."/>
            <person name="Brettin T."/>
            <person name="Bruce D."/>
            <person name="Han C."/>
            <person name="Tapia R."/>
            <person name="Schmutz J."/>
            <person name="Larimer F."/>
            <person name="Land M."/>
            <person name="Hauser L."/>
            <person name="Kyrpides N."/>
            <person name="Kim E."/>
            <person name="Tebo B.M."/>
            <person name="Richardson P."/>
        </authorList>
    </citation>
    <scope>NUCLEOTIDE SEQUENCE [LARGE SCALE GENOMIC DNA]</scope>
    <source>
        <strain evidence="3 4">MI-1</strain>
    </source>
</reference>
<proteinExistence type="predicted"/>
<dbReference type="STRING" id="349161.Dred_1737"/>
<sequence>MMDIGWHKILSLKVQGGFLDGEVIHFNPHLNCLIGGRGSGKTTVIEMLRFALDAYPPGTGISKRLQQHLAGVLNGGSISVFLETAGGERYNIERSGLTHVIRVTDAQGRIISRETVPKIPFGAAIYGQSELEQLADDPEAQLLIIDGKSSSIPLIKTRIENSLKRLDENRTKLADHILETYDISSQVAQLPEIKKRLQELAGKDLDGLIQRQRKRERERIYLSDLKRSLKLYVQQNKPCVPMPLPMQEEESAFEFLEQAQQVYQETSQATAKFLKQVTYLWQNALIQLEEIMKNMTIRHQEEELQDQKMRANLPGRGLNEVLAERTRLTSLVLELENLLGVLMEREQEINSLKIKREEMHDEIAQLKKDLYSERQKVCQTINKALGPGIQIDLIQGGNLHCFKNALLNLLHRSNLHYHRWVDLLVEHLTPMELVQIIKDQDYSSIEQYCSMDRERSRRLVNFLSINMSQEDLLKLEDVWLEDLPRLRLQDGEMYKSMNQLSKGQKCTTVLPLLLMNDARPLIIDQPEDHLDNSYISQTVVPTLKKVKLHRQVIFATHNPNIPVLGEAENNLILSSDGNRGYLSCQGDMAIKEVNRALQRVLEGGPDALRGRLVKYDR</sequence>
<keyword evidence="1" id="KW-0175">Coiled coil</keyword>
<dbReference type="SUPFAM" id="SSF52540">
    <property type="entry name" value="P-loop containing nucleoside triphosphate hydrolases"/>
    <property type="match status" value="1"/>
</dbReference>
<evidence type="ECO:0000313" key="4">
    <source>
        <dbReference type="Proteomes" id="UP000001556"/>
    </source>
</evidence>
<dbReference type="KEGG" id="drm:Dred_1737"/>
<dbReference type="InterPro" id="IPR038729">
    <property type="entry name" value="Rad50/SbcC_AAA"/>
</dbReference>
<organism evidence="3 4">
    <name type="scientific">Desulforamulus reducens (strain ATCC BAA-1160 / DSM 100696 / MI-1)</name>
    <name type="common">Desulfotomaculum reducens</name>
    <dbReference type="NCBI Taxonomy" id="349161"/>
    <lineage>
        <taxon>Bacteria</taxon>
        <taxon>Bacillati</taxon>
        <taxon>Bacillota</taxon>
        <taxon>Clostridia</taxon>
        <taxon>Eubacteriales</taxon>
        <taxon>Peptococcaceae</taxon>
        <taxon>Desulforamulus</taxon>
    </lineage>
</organism>
<dbReference type="GO" id="GO:0000731">
    <property type="term" value="P:DNA synthesis involved in DNA repair"/>
    <property type="evidence" value="ECO:0007669"/>
    <property type="project" value="TreeGrafter"/>
</dbReference>
<evidence type="ECO:0000313" key="3">
    <source>
        <dbReference type="EMBL" id="ABO50262.1"/>
    </source>
</evidence>
<dbReference type="Gene3D" id="3.40.50.300">
    <property type="entry name" value="P-loop containing nucleotide triphosphate hydrolases"/>
    <property type="match status" value="2"/>
</dbReference>
<accession>A4J5A9</accession>
<gene>
    <name evidence="3" type="ordered locus">Dred_1737</name>
</gene>
<dbReference type="GO" id="GO:0016887">
    <property type="term" value="F:ATP hydrolysis activity"/>
    <property type="evidence" value="ECO:0007669"/>
    <property type="project" value="InterPro"/>
</dbReference>
<evidence type="ECO:0000256" key="1">
    <source>
        <dbReference type="SAM" id="Coils"/>
    </source>
</evidence>
<dbReference type="EMBL" id="CP000612">
    <property type="protein sequence ID" value="ABO50262.1"/>
    <property type="molecule type" value="Genomic_DNA"/>
</dbReference>
<dbReference type="HOGENOM" id="CLU_006611_1_0_9"/>